<reference evidence="1 2" key="1">
    <citation type="submission" date="2011-09" db="EMBL/GenBank/DDBJ databases">
        <title>The draft genome of Methanotorris formicicus Mc-S-70.</title>
        <authorList>
            <consortium name="US DOE Joint Genome Institute (JGI-PGF)"/>
            <person name="Lucas S."/>
            <person name="Han J."/>
            <person name="Lapidus A."/>
            <person name="Cheng J.-F."/>
            <person name="Goodwin L."/>
            <person name="Pitluck S."/>
            <person name="Peters L."/>
            <person name="Land M.L."/>
            <person name="Hauser L."/>
            <person name="Sieprawska-Lupa M."/>
            <person name="Takai K."/>
            <person name="Miyazaki J."/>
            <person name="Whitman W."/>
            <person name="Woyke T.J."/>
        </authorList>
    </citation>
    <scope>NUCLEOTIDE SEQUENCE [LARGE SCALE GENOMIC DNA]</scope>
    <source>
        <strain evidence="1 2">Mc-S-70</strain>
    </source>
</reference>
<dbReference type="Proteomes" id="UP000003706">
    <property type="component" value="Unassembled WGS sequence"/>
</dbReference>
<dbReference type="PATRIC" id="fig|647171.4.peg.1009"/>
<dbReference type="InterPro" id="IPR019202">
    <property type="entry name" value="DUF2067"/>
</dbReference>
<dbReference type="RefSeq" id="WP_007044464.1">
    <property type="nucleotide sequence ID" value="NZ_AGJL01000022.1"/>
</dbReference>
<evidence type="ECO:0000313" key="2">
    <source>
        <dbReference type="Proteomes" id="UP000003706"/>
    </source>
</evidence>
<dbReference type="STRING" id="647171.MetfoDRAFT_1032"/>
<evidence type="ECO:0000313" key="1">
    <source>
        <dbReference type="EMBL" id="EHP86592.1"/>
    </source>
</evidence>
<comment type="caution">
    <text evidence="1">The sequence shown here is derived from an EMBL/GenBank/DDBJ whole genome shotgun (WGS) entry which is preliminary data.</text>
</comment>
<dbReference type="AlphaFoldDB" id="H1KZ12"/>
<sequence length="199" mass="22752">MKKVITAKTSCSEEMLEICDRISKLNIDCLIESRENLLRIKIFGYDKDSVVENYRTIVSIIERVHGKYTKDEEGLYEYSLSDLKYPVNKDLVIDTLKALGHNVKYLKEEGIIKTSLELDSLNEILYELNEIYGELAFKRIGSKPVKNLITLATYLTGKDVDEIIEEGLEKGFLREENGKIVLNKDITLAKKELAGVEIK</sequence>
<name>H1KZ12_9EURY</name>
<keyword evidence="2" id="KW-1185">Reference proteome</keyword>
<gene>
    <name evidence="1" type="ORF">MetfoDRAFT_1032</name>
</gene>
<protein>
    <recommendedName>
        <fullName evidence="3">DUF2067 domain-containing protein</fullName>
    </recommendedName>
</protein>
<evidence type="ECO:0008006" key="3">
    <source>
        <dbReference type="Google" id="ProtNLM"/>
    </source>
</evidence>
<dbReference type="OrthoDB" id="65057at2157"/>
<proteinExistence type="predicted"/>
<accession>H1KZ12</accession>
<dbReference type="EMBL" id="AGJL01000022">
    <property type="protein sequence ID" value="EHP86592.1"/>
    <property type="molecule type" value="Genomic_DNA"/>
</dbReference>
<organism evidence="1 2">
    <name type="scientific">Methanotorris formicicus Mc-S-70</name>
    <dbReference type="NCBI Taxonomy" id="647171"/>
    <lineage>
        <taxon>Archaea</taxon>
        <taxon>Methanobacteriati</taxon>
        <taxon>Methanobacteriota</taxon>
        <taxon>Methanomada group</taxon>
        <taxon>Methanococci</taxon>
        <taxon>Methanococcales</taxon>
        <taxon>Methanocaldococcaceae</taxon>
        <taxon>Methanotorris</taxon>
    </lineage>
</organism>
<dbReference type="Pfam" id="PF09840">
    <property type="entry name" value="DUF2067"/>
    <property type="match status" value="1"/>
</dbReference>